<reference evidence="3" key="1">
    <citation type="submission" date="2015-10" db="EMBL/GenBank/DDBJ databases">
        <authorList>
            <person name="Martinez-Garcia P.J."/>
            <person name="Crepeau M.W."/>
            <person name="Puiu D."/>
            <person name="Gonzalez-Ibeas D."/>
            <person name="Whalen J."/>
            <person name="Stevens K."/>
            <person name="Paul R."/>
            <person name="Butterfield T."/>
            <person name="Britton M."/>
            <person name="Reagan R."/>
            <person name="Chakraborty S."/>
            <person name="Walawage S.L."/>
            <person name="Vasquez-Gross H.A."/>
            <person name="Cardeno C."/>
            <person name="Famula R."/>
            <person name="Pratt K."/>
            <person name="Kuruganti S."/>
            <person name="Aradhya M.K."/>
            <person name="Leslie C.A."/>
            <person name="Dandekar A.M."/>
            <person name="Salzberg S.L."/>
            <person name="Wegrzyn J.L."/>
            <person name="Langley C.H."/>
            <person name="Neale D.B."/>
        </authorList>
    </citation>
    <scope>NUCLEOTIDE SEQUENCE</scope>
    <source>
        <tissue evidence="3">Leaves</tissue>
    </source>
</reference>
<protein>
    <recommendedName>
        <fullName evidence="5">Gag-pol polyprotein</fullName>
    </recommendedName>
</protein>
<dbReference type="Pfam" id="PF14223">
    <property type="entry name" value="Retrotran_gag_2"/>
    <property type="match status" value="1"/>
</dbReference>
<dbReference type="EMBL" id="LIHL02000013">
    <property type="protein sequence ID" value="KAF5450224.1"/>
    <property type="molecule type" value="Genomic_DNA"/>
</dbReference>
<organism evidence="3 4">
    <name type="scientific">Juglans regia</name>
    <name type="common">English walnut</name>
    <dbReference type="NCBI Taxonomy" id="51240"/>
    <lineage>
        <taxon>Eukaryota</taxon>
        <taxon>Viridiplantae</taxon>
        <taxon>Streptophyta</taxon>
        <taxon>Embryophyta</taxon>
        <taxon>Tracheophyta</taxon>
        <taxon>Spermatophyta</taxon>
        <taxon>Magnoliopsida</taxon>
        <taxon>eudicotyledons</taxon>
        <taxon>Gunneridae</taxon>
        <taxon>Pentapetalae</taxon>
        <taxon>rosids</taxon>
        <taxon>fabids</taxon>
        <taxon>Fagales</taxon>
        <taxon>Juglandaceae</taxon>
        <taxon>Juglans</taxon>
    </lineage>
</organism>
<evidence type="ECO:0000313" key="4">
    <source>
        <dbReference type="Proteomes" id="UP000619265"/>
    </source>
</evidence>
<dbReference type="Proteomes" id="UP000619265">
    <property type="component" value="Unassembled WGS sequence"/>
</dbReference>
<evidence type="ECO:0000256" key="2">
    <source>
        <dbReference type="SAM" id="MobiDB-lite"/>
    </source>
</evidence>
<reference evidence="3" key="2">
    <citation type="submission" date="2020-03" db="EMBL/GenBank/DDBJ databases">
        <title>Walnut 2.0.</title>
        <authorList>
            <person name="Marrano A."/>
            <person name="Britton M."/>
            <person name="Zimin A.V."/>
            <person name="Zaini P.A."/>
            <person name="Workman R."/>
            <person name="Puiu D."/>
            <person name="Bianco L."/>
            <person name="Allen B.J."/>
            <person name="Troggio M."/>
            <person name="Leslie C.A."/>
            <person name="Timp W."/>
            <person name="Dendekar A."/>
            <person name="Salzberg S.L."/>
            <person name="Neale D.B."/>
        </authorList>
    </citation>
    <scope>NUCLEOTIDE SEQUENCE</scope>
    <source>
        <tissue evidence="3">Leaves</tissue>
    </source>
</reference>
<feature type="region of interest" description="Disordered" evidence="2">
    <location>
        <begin position="284"/>
        <end position="319"/>
    </location>
</feature>
<accession>A0A833UDS5</accession>
<feature type="coiled-coil region" evidence="1">
    <location>
        <begin position="209"/>
        <end position="271"/>
    </location>
</feature>
<evidence type="ECO:0000256" key="1">
    <source>
        <dbReference type="SAM" id="Coils"/>
    </source>
</evidence>
<keyword evidence="1" id="KW-0175">Coiled coil</keyword>
<evidence type="ECO:0000313" key="3">
    <source>
        <dbReference type="EMBL" id="KAF5450224.1"/>
    </source>
</evidence>
<dbReference type="PANTHER" id="PTHR35317:SF35">
    <property type="entry name" value="DUF4219 DOMAIN-CONTAINING PROTEIN"/>
    <property type="match status" value="1"/>
</dbReference>
<sequence>MLEDESFNDLHAKLNDVINSRFNLGEKVEDSRVVRKILRSLPERFRPKVIAIKESKDLDAIKVEELVGSLQTYESSLPQTRKCKSIAFKTMEEDCEDLSDKENLNDVDIALIARKFRKFMFNKRTNGSYGHIRLECPNFKRTKFDYENFSSSCEDETSFIALSTVVNEFFDVNLTKSKSYDDDSDSEVVLVVTDHELSLQEAYNELLDVVKLKKLNKKLYNKLTAMENEKNNMSETVKISEVEVSRLNTQREVLENELEKVQKYKEKTATQKLDQMLNFKKSNCDYAGSQDDEAPKKVVSKTHVPRASHDGSMTKKPKQ</sequence>
<feature type="non-terminal residue" evidence="3">
    <location>
        <position position="319"/>
    </location>
</feature>
<proteinExistence type="predicted"/>
<dbReference type="Gramene" id="Jr13_21370_p1">
    <property type="protein sequence ID" value="cds.Jr13_21370_p1"/>
    <property type="gene ID" value="Jr13_21370"/>
</dbReference>
<name>A0A833UDS5_JUGRE</name>
<comment type="caution">
    <text evidence="3">The sequence shown here is derived from an EMBL/GenBank/DDBJ whole genome shotgun (WGS) entry which is preliminary data.</text>
</comment>
<dbReference type="AlphaFoldDB" id="A0A833UDS5"/>
<dbReference type="PANTHER" id="PTHR35317">
    <property type="entry name" value="OS04G0629600 PROTEIN"/>
    <property type="match status" value="1"/>
</dbReference>
<evidence type="ECO:0008006" key="5">
    <source>
        <dbReference type="Google" id="ProtNLM"/>
    </source>
</evidence>
<gene>
    <name evidence="3" type="ORF">F2P56_030591</name>
</gene>